<dbReference type="AlphaFoldDB" id="A0A511RLU1"/>
<comment type="caution">
    <text evidence="1">The sequence shown here is derived from an EMBL/GenBank/DDBJ whole genome shotgun (WGS) entry which is preliminary data.</text>
</comment>
<dbReference type="SUPFAM" id="SSF51735">
    <property type="entry name" value="NAD(P)-binding Rossmann-fold domains"/>
    <property type="match status" value="1"/>
</dbReference>
<name>A0A511RLU1_9DEIN</name>
<organism evidence="1 2">
    <name type="scientific">Oceanithermus desulfurans NBRC 100063</name>
    <dbReference type="NCBI Taxonomy" id="1227550"/>
    <lineage>
        <taxon>Bacteria</taxon>
        <taxon>Thermotogati</taxon>
        <taxon>Deinococcota</taxon>
        <taxon>Deinococci</taxon>
        <taxon>Thermales</taxon>
        <taxon>Thermaceae</taxon>
        <taxon>Oceanithermus</taxon>
    </lineage>
</organism>
<accession>A0A511RLU1</accession>
<dbReference type="GO" id="GO:0005737">
    <property type="term" value="C:cytoplasm"/>
    <property type="evidence" value="ECO:0007669"/>
    <property type="project" value="TreeGrafter"/>
</dbReference>
<dbReference type="Pfam" id="PF02423">
    <property type="entry name" value="OCD_Mu_crystall"/>
    <property type="match status" value="1"/>
</dbReference>
<dbReference type="InterPro" id="IPR003462">
    <property type="entry name" value="ODC_Mu_crystall"/>
</dbReference>
<gene>
    <name evidence="1" type="primary">arcB</name>
    <name evidence="1" type="ORF">ODE01S_13460</name>
</gene>
<evidence type="ECO:0000313" key="1">
    <source>
        <dbReference type="EMBL" id="GEM89912.1"/>
    </source>
</evidence>
<dbReference type="EMBL" id="BJXN01000008">
    <property type="protein sequence ID" value="GEM89912.1"/>
    <property type="molecule type" value="Genomic_DNA"/>
</dbReference>
<sequence length="311" mass="33355">MSPAWPILTDADLERDLARTLDLVMAGIRDALLSHAEGALEAPPRFSVDAGRGRLVFTVGAERARTRAMGFRVYETFPESTPEHGQIVAVFDAADGRLLGLVLGNLLGALRTAALNAVAIERLARGDARTLGVLGTGFQARWHTLFALRVRPFARVLIYSRRPKNRAAFVRWLSAHTDRPVVEKTRAEPVVREADVLLEVTNARAPVFDAAWLPPGVHINAVGPKLQSGHAFPVKAALDADLLASDAPAQLSAYEGYFLPEAAQGRVVPLSALVAGRHTGRTAPEERTVFLSAGLAGTEPAAARYLLDGLG</sequence>
<proteinExistence type="predicted"/>
<dbReference type="PANTHER" id="PTHR13812:SF19">
    <property type="entry name" value="KETIMINE REDUCTASE MU-CRYSTALLIN"/>
    <property type="match status" value="1"/>
</dbReference>
<evidence type="ECO:0000313" key="2">
    <source>
        <dbReference type="Proteomes" id="UP000321827"/>
    </source>
</evidence>
<dbReference type="InterPro" id="IPR036291">
    <property type="entry name" value="NAD(P)-bd_dom_sf"/>
</dbReference>
<dbReference type="Gene3D" id="3.40.50.720">
    <property type="entry name" value="NAD(P)-binding Rossmann-like Domain"/>
    <property type="match status" value="1"/>
</dbReference>
<dbReference type="PANTHER" id="PTHR13812">
    <property type="entry name" value="KETIMINE REDUCTASE MU-CRYSTALLIN"/>
    <property type="match status" value="1"/>
</dbReference>
<dbReference type="OrthoDB" id="9792005at2"/>
<protein>
    <submittedName>
        <fullName evidence="1">Delta(1)-pyrroline-2-carboxylate reductase</fullName>
    </submittedName>
</protein>
<dbReference type="Gene3D" id="3.30.1780.10">
    <property type="entry name" value="ornithine cyclodeaminase, domain 1"/>
    <property type="match status" value="1"/>
</dbReference>
<reference evidence="1 2" key="1">
    <citation type="submission" date="2019-07" db="EMBL/GenBank/DDBJ databases">
        <title>Whole genome shotgun sequence of Oceanithermus desulfurans NBRC 100063.</title>
        <authorList>
            <person name="Hosoyama A."/>
            <person name="Uohara A."/>
            <person name="Ohji S."/>
            <person name="Ichikawa N."/>
        </authorList>
    </citation>
    <scope>NUCLEOTIDE SEQUENCE [LARGE SCALE GENOMIC DNA]</scope>
    <source>
        <strain evidence="1 2">NBRC 100063</strain>
    </source>
</reference>
<dbReference type="Proteomes" id="UP000321827">
    <property type="component" value="Unassembled WGS sequence"/>
</dbReference>
<dbReference type="PIRSF" id="PIRSF001439">
    <property type="entry name" value="CryM"/>
    <property type="match status" value="1"/>
</dbReference>
<dbReference type="InterPro" id="IPR023401">
    <property type="entry name" value="ODC_N"/>
</dbReference>
<dbReference type="RefSeq" id="WP_147147184.1">
    <property type="nucleotide sequence ID" value="NZ_BJXN01000008.1"/>
</dbReference>